<dbReference type="InterPro" id="IPR025877">
    <property type="entry name" value="MobA-like_NTP_Trfase"/>
</dbReference>
<evidence type="ECO:0000259" key="2">
    <source>
        <dbReference type="Pfam" id="PF12804"/>
    </source>
</evidence>
<dbReference type="PANTHER" id="PTHR43777:SF1">
    <property type="entry name" value="MOLYBDENUM COFACTOR CYTIDYLYLTRANSFERASE"/>
    <property type="match status" value="1"/>
</dbReference>
<dbReference type="Proteomes" id="UP000638981">
    <property type="component" value="Unassembled WGS sequence"/>
</dbReference>
<accession>A0A918TFE9</accession>
<sequence>MTHPAILILAAGASSRMAPRDKLLELVGDEPLLRRQTRLACETGCPTFVALSPYRAKALEGLNYTPIVIEDPSQGMAASLRAGLAEARKISPPALMILPGDMPDFTLPALVAILDGWQETPNKILRGQAENGQPGHPAIFPADLFDELAQMQGDQGGRTVLQAHPDRIRLFPLPGAMAITDLDTPEDWAAFRART</sequence>
<dbReference type="Gene3D" id="3.90.550.10">
    <property type="entry name" value="Spore Coat Polysaccharide Biosynthesis Protein SpsA, Chain A"/>
    <property type="match status" value="1"/>
</dbReference>
<organism evidence="3 4">
    <name type="scientific">Neogemmobacter tilapiae</name>
    <dbReference type="NCBI Taxonomy" id="875041"/>
    <lineage>
        <taxon>Bacteria</taxon>
        <taxon>Pseudomonadati</taxon>
        <taxon>Pseudomonadota</taxon>
        <taxon>Alphaproteobacteria</taxon>
        <taxon>Rhodobacterales</taxon>
        <taxon>Paracoccaceae</taxon>
        <taxon>Neogemmobacter</taxon>
    </lineage>
</organism>
<evidence type="ECO:0000313" key="4">
    <source>
        <dbReference type="Proteomes" id="UP000638981"/>
    </source>
</evidence>
<evidence type="ECO:0000313" key="3">
    <source>
        <dbReference type="EMBL" id="GHC45310.1"/>
    </source>
</evidence>
<reference evidence="3" key="2">
    <citation type="submission" date="2020-09" db="EMBL/GenBank/DDBJ databases">
        <authorList>
            <person name="Sun Q."/>
            <person name="Kim S."/>
        </authorList>
    </citation>
    <scope>NUCLEOTIDE SEQUENCE</scope>
    <source>
        <strain evidence="3">KCTC 23310</strain>
    </source>
</reference>
<dbReference type="GO" id="GO:0016779">
    <property type="term" value="F:nucleotidyltransferase activity"/>
    <property type="evidence" value="ECO:0007669"/>
    <property type="project" value="UniProtKB-ARBA"/>
</dbReference>
<keyword evidence="1" id="KW-0460">Magnesium</keyword>
<feature type="domain" description="MobA-like NTP transferase" evidence="2">
    <location>
        <begin position="7"/>
        <end position="166"/>
    </location>
</feature>
<dbReference type="Pfam" id="PF12804">
    <property type="entry name" value="NTP_transf_3"/>
    <property type="match status" value="1"/>
</dbReference>
<dbReference type="EMBL" id="BMYJ01000001">
    <property type="protein sequence ID" value="GHC45310.1"/>
    <property type="molecule type" value="Genomic_DNA"/>
</dbReference>
<dbReference type="SUPFAM" id="SSF53448">
    <property type="entry name" value="Nucleotide-diphospho-sugar transferases"/>
    <property type="match status" value="1"/>
</dbReference>
<protein>
    <submittedName>
        <fullName evidence="3">Molybdopterin-guanine dinucleotide biosynthesis protein A</fullName>
    </submittedName>
</protein>
<dbReference type="PANTHER" id="PTHR43777">
    <property type="entry name" value="MOLYBDENUM COFACTOR CYTIDYLYLTRANSFERASE"/>
    <property type="match status" value="1"/>
</dbReference>
<gene>
    <name evidence="3" type="ORF">GCM10007315_03350</name>
</gene>
<comment type="caution">
    <text evidence="3">The sequence shown here is derived from an EMBL/GenBank/DDBJ whole genome shotgun (WGS) entry which is preliminary data.</text>
</comment>
<proteinExistence type="predicted"/>
<name>A0A918TFE9_9RHOB</name>
<keyword evidence="4" id="KW-1185">Reference proteome</keyword>
<dbReference type="InterPro" id="IPR029044">
    <property type="entry name" value="Nucleotide-diphossugar_trans"/>
</dbReference>
<evidence type="ECO:0000256" key="1">
    <source>
        <dbReference type="ARBA" id="ARBA00022842"/>
    </source>
</evidence>
<dbReference type="CDD" id="cd04182">
    <property type="entry name" value="GT_2_like_f"/>
    <property type="match status" value="1"/>
</dbReference>
<dbReference type="RefSeq" id="WP_189409767.1">
    <property type="nucleotide sequence ID" value="NZ_BMYJ01000001.1"/>
</dbReference>
<dbReference type="AlphaFoldDB" id="A0A918TFE9"/>
<reference evidence="3" key="1">
    <citation type="journal article" date="2014" name="Int. J. Syst. Evol. Microbiol.">
        <title>Complete genome sequence of Corynebacterium casei LMG S-19264T (=DSM 44701T), isolated from a smear-ripened cheese.</title>
        <authorList>
            <consortium name="US DOE Joint Genome Institute (JGI-PGF)"/>
            <person name="Walter F."/>
            <person name="Albersmeier A."/>
            <person name="Kalinowski J."/>
            <person name="Ruckert C."/>
        </authorList>
    </citation>
    <scope>NUCLEOTIDE SEQUENCE</scope>
    <source>
        <strain evidence="3">KCTC 23310</strain>
    </source>
</reference>